<organism evidence="2 3">
    <name type="scientific">Aedes albopictus</name>
    <name type="common">Asian tiger mosquito</name>
    <name type="synonym">Stegomyia albopicta</name>
    <dbReference type="NCBI Taxonomy" id="7160"/>
    <lineage>
        <taxon>Eukaryota</taxon>
        <taxon>Metazoa</taxon>
        <taxon>Ecdysozoa</taxon>
        <taxon>Arthropoda</taxon>
        <taxon>Hexapoda</taxon>
        <taxon>Insecta</taxon>
        <taxon>Pterygota</taxon>
        <taxon>Neoptera</taxon>
        <taxon>Endopterygota</taxon>
        <taxon>Diptera</taxon>
        <taxon>Nematocera</taxon>
        <taxon>Culicoidea</taxon>
        <taxon>Culicidae</taxon>
        <taxon>Culicinae</taxon>
        <taxon>Aedini</taxon>
        <taxon>Aedes</taxon>
        <taxon>Stegomyia</taxon>
    </lineage>
</organism>
<dbReference type="RefSeq" id="XP_019550045.3">
    <property type="nucleotide sequence ID" value="XM_019694500.3"/>
</dbReference>
<evidence type="ECO:0000256" key="1">
    <source>
        <dbReference type="SAM" id="SignalP"/>
    </source>
</evidence>
<evidence type="ECO:0008006" key="4">
    <source>
        <dbReference type="Google" id="ProtNLM"/>
    </source>
</evidence>
<reference evidence="3" key="1">
    <citation type="journal article" date="2015" name="Proc. Natl. Acad. Sci. U.S.A.">
        <title>Genome sequence of the Asian Tiger mosquito, Aedes albopictus, reveals insights into its biology, genetics, and evolution.</title>
        <authorList>
            <person name="Chen X.G."/>
            <person name="Jiang X."/>
            <person name="Gu J."/>
            <person name="Xu M."/>
            <person name="Wu Y."/>
            <person name="Deng Y."/>
            <person name="Zhang C."/>
            <person name="Bonizzoni M."/>
            <person name="Dermauw W."/>
            <person name="Vontas J."/>
            <person name="Armbruster P."/>
            <person name="Huang X."/>
            <person name="Yang Y."/>
            <person name="Zhang H."/>
            <person name="He W."/>
            <person name="Peng H."/>
            <person name="Liu Y."/>
            <person name="Wu K."/>
            <person name="Chen J."/>
            <person name="Lirakis M."/>
            <person name="Topalis P."/>
            <person name="Van Leeuwen T."/>
            <person name="Hall A.B."/>
            <person name="Jiang X."/>
            <person name="Thorpe C."/>
            <person name="Mueller R.L."/>
            <person name="Sun C."/>
            <person name="Waterhouse R.M."/>
            <person name="Yan G."/>
            <person name="Tu Z.J."/>
            <person name="Fang X."/>
            <person name="James A.A."/>
        </authorList>
    </citation>
    <scope>NUCLEOTIDE SEQUENCE [LARGE SCALE GENOMIC DNA]</scope>
    <source>
        <strain evidence="3">Foshan</strain>
    </source>
</reference>
<sequence length="136" mass="14765">MRKLSTHFHIFLATLWLLFLISPGYPLRDGTDQVVTLGTFNAADNVCLMKKIFKGQPSPVTISFDHDNIISYAKAFTEESLKKKSGKISMAVVEGAIGSNSVSLQIAEGANKSVFKSNILLEIRCAAVVIPVPVPT</sequence>
<evidence type="ECO:0000313" key="2">
    <source>
        <dbReference type="EnsemblMetazoa" id="AALFPA23_010470.P14656"/>
    </source>
</evidence>
<name>A0ABM1YME0_AEDAL</name>
<feature type="signal peptide" evidence="1">
    <location>
        <begin position="1"/>
        <end position="26"/>
    </location>
</feature>
<proteinExistence type="predicted"/>
<protein>
    <recommendedName>
        <fullName evidence="4">Secreted protein</fullName>
    </recommendedName>
</protein>
<dbReference type="EnsemblMetazoa" id="AALFPA23_010470.R14656">
    <property type="protein sequence ID" value="AALFPA23_010470.P14656"/>
    <property type="gene ID" value="AALFPA23_010470"/>
</dbReference>
<dbReference type="GeneID" id="109420172"/>
<keyword evidence="3" id="KW-1185">Reference proteome</keyword>
<evidence type="ECO:0000313" key="3">
    <source>
        <dbReference type="Proteomes" id="UP000069940"/>
    </source>
</evidence>
<accession>A0ABM1YME0</accession>
<dbReference type="Proteomes" id="UP000069940">
    <property type="component" value="Unassembled WGS sequence"/>
</dbReference>
<feature type="chain" id="PRO_5045154640" description="Secreted protein" evidence="1">
    <location>
        <begin position="27"/>
        <end position="136"/>
    </location>
</feature>
<keyword evidence="1" id="KW-0732">Signal</keyword>
<reference evidence="2" key="2">
    <citation type="submission" date="2025-05" db="UniProtKB">
        <authorList>
            <consortium name="EnsemblMetazoa"/>
        </authorList>
    </citation>
    <scope>IDENTIFICATION</scope>
    <source>
        <strain evidence="2">Foshan</strain>
    </source>
</reference>